<gene>
    <name evidence="1" type="ORF">RchiOBHm_Chr2g0145671</name>
</gene>
<accession>A0A2P6RYQ1</accession>
<dbReference type="Proteomes" id="UP000238479">
    <property type="component" value="Chromosome 2"/>
</dbReference>
<name>A0A2P6RYQ1_ROSCH</name>
<dbReference type="EMBL" id="PDCK01000040">
    <property type="protein sequence ID" value="PRQ51551.1"/>
    <property type="molecule type" value="Genomic_DNA"/>
</dbReference>
<keyword evidence="2" id="KW-1185">Reference proteome</keyword>
<dbReference type="AlphaFoldDB" id="A0A2P6RYQ1"/>
<reference evidence="1 2" key="1">
    <citation type="journal article" date="2018" name="Nat. Genet.">
        <title>The Rosa genome provides new insights in the design of modern roses.</title>
        <authorList>
            <person name="Bendahmane M."/>
        </authorList>
    </citation>
    <scope>NUCLEOTIDE SEQUENCE [LARGE SCALE GENOMIC DNA]</scope>
    <source>
        <strain evidence="2">cv. Old Blush</strain>
    </source>
</reference>
<evidence type="ECO:0000313" key="2">
    <source>
        <dbReference type="Proteomes" id="UP000238479"/>
    </source>
</evidence>
<proteinExistence type="predicted"/>
<comment type="caution">
    <text evidence="1">The sequence shown here is derived from an EMBL/GenBank/DDBJ whole genome shotgun (WGS) entry which is preliminary data.</text>
</comment>
<protein>
    <submittedName>
        <fullName evidence="1">Uncharacterized protein</fullName>
    </submittedName>
</protein>
<organism evidence="1 2">
    <name type="scientific">Rosa chinensis</name>
    <name type="common">China rose</name>
    <dbReference type="NCBI Taxonomy" id="74649"/>
    <lineage>
        <taxon>Eukaryota</taxon>
        <taxon>Viridiplantae</taxon>
        <taxon>Streptophyta</taxon>
        <taxon>Embryophyta</taxon>
        <taxon>Tracheophyta</taxon>
        <taxon>Spermatophyta</taxon>
        <taxon>Magnoliopsida</taxon>
        <taxon>eudicotyledons</taxon>
        <taxon>Gunneridae</taxon>
        <taxon>Pentapetalae</taxon>
        <taxon>rosids</taxon>
        <taxon>fabids</taxon>
        <taxon>Rosales</taxon>
        <taxon>Rosaceae</taxon>
        <taxon>Rosoideae</taxon>
        <taxon>Rosoideae incertae sedis</taxon>
        <taxon>Rosa</taxon>
    </lineage>
</organism>
<sequence length="51" mass="5689">MSAGAKDNFQNQFWAGNQDSGSIHSFYDVAANPDSYGKGTRFLRQVEQCIM</sequence>
<evidence type="ECO:0000313" key="1">
    <source>
        <dbReference type="EMBL" id="PRQ51551.1"/>
    </source>
</evidence>
<dbReference type="Gramene" id="PRQ51551">
    <property type="protein sequence ID" value="PRQ51551"/>
    <property type="gene ID" value="RchiOBHm_Chr2g0145671"/>
</dbReference>